<dbReference type="OrthoDB" id="5985694at2759"/>
<dbReference type="PROSITE" id="PS51406">
    <property type="entry name" value="FIBRINOGEN_C_2"/>
    <property type="match status" value="1"/>
</dbReference>
<dbReference type="GO" id="GO:0005581">
    <property type="term" value="C:collagen trimer"/>
    <property type="evidence" value="ECO:0007669"/>
    <property type="project" value="UniProtKB-KW"/>
</dbReference>
<dbReference type="Pfam" id="PF01410">
    <property type="entry name" value="COLFI"/>
    <property type="match status" value="1"/>
</dbReference>
<feature type="domain" description="Fibrinogen C-terminal" evidence="7">
    <location>
        <begin position="145"/>
        <end position="196"/>
    </location>
</feature>
<dbReference type="AlphaFoldDB" id="A0A2B4RHB2"/>
<feature type="signal peptide" evidence="5">
    <location>
        <begin position="1"/>
        <end position="27"/>
    </location>
</feature>
<keyword evidence="3" id="KW-0176">Collagen</keyword>
<dbReference type="InterPro" id="IPR036056">
    <property type="entry name" value="Fibrinogen-like_C"/>
</dbReference>
<evidence type="ECO:0000256" key="4">
    <source>
        <dbReference type="ARBA" id="ARBA00023157"/>
    </source>
</evidence>
<dbReference type="CDD" id="cd01099">
    <property type="entry name" value="PAN_AP_HGF"/>
    <property type="match status" value="1"/>
</dbReference>
<dbReference type="PROSITE" id="PS50948">
    <property type="entry name" value="PAN"/>
    <property type="match status" value="1"/>
</dbReference>
<accession>A0A2B4RHB2</accession>
<sequence>MAGLPPFELFSLISNVLLAVLTATTKSEFCGSYFEAHVDHALVGHVMGRSTVTSDFECLQKCIRKISCKSCNVHLNGTYTSRICELKNQTQHMKSSDLMRKEGSTYYGIVQHMLQVSCNPGFHEDNTTKNVTSSHEGSLAPVLGWNSSLPAQSCKHIRDVGGSKGNGEYWIDPGSSGNPLKVYCDMTTDEGGWLLIYNVIIDNSRPPTSLDVETSYTGINRYKNGKMVISPDGLRQLRKNFSFTQLRFHCRKQYHGRTFHVKTAANSSGQAVVRFFSGDTDVFPEACGSFEKLQGDNSELASRCAEWGKEKNAYYVGKWGHEGHKELHINSAFILSTYHWITSPDHDRWECDDVLAKHMSNGDFWKIYVR</sequence>
<dbReference type="Proteomes" id="UP000225706">
    <property type="component" value="Unassembled WGS sequence"/>
</dbReference>
<evidence type="ECO:0000313" key="8">
    <source>
        <dbReference type="EMBL" id="PFX15642.1"/>
    </source>
</evidence>
<evidence type="ECO:0000256" key="3">
    <source>
        <dbReference type="ARBA" id="ARBA00023119"/>
    </source>
</evidence>
<keyword evidence="2" id="KW-0964">Secreted</keyword>
<protein>
    <recommendedName>
        <fullName evidence="10">Fibrinogen C-terminal domain-containing protein</fullName>
    </recommendedName>
</protein>
<reference evidence="9" key="1">
    <citation type="journal article" date="2017" name="bioRxiv">
        <title>Comparative analysis of the genomes of Stylophora pistillata and Acropora digitifera provides evidence for extensive differences between species of corals.</title>
        <authorList>
            <person name="Voolstra C.R."/>
            <person name="Li Y."/>
            <person name="Liew Y.J."/>
            <person name="Baumgarten S."/>
            <person name="Zoccola D."/>
            <person name="Flot J.-F."/>
            <person name="Tambutte S."/>
            <person name="Allemand D."/>
            <person name="Aranda M."/>
        </authorList>
    </citation>
    <scope>NUCLEOTIDE SEQUENCE [LARGE SCALE GENOMIC DNA]</scope>
</reference>
<keyword evidence="9" id="KW-1185">Reference proteome</keyword>
<evidence type="ECO:0000313" key="9">
    <source>
        <dbReference type="Proteomes" id="UP000225706"/>
    </source>
</evidence>
<keyword evidence="4" id="KW-1015">Disulfide bond</keyword>
<evidence type="ECO:0000259" key="7">
    <source>
        <dbReference type="PROSITE" id="PS51406"/>
    </source>
</evidence>
<evidence type="ECO:0000256" key="2">
    <source>
        <dbReference type="ARBA" id="ARBA00022525"/>
    </source>
</evidence>
<proteinExistence type="predicted"/>
<dbReference type="GO" id="GO:0005201">
    <property type="term" value="F:extracellular matrix structural constituent"/>
    <property type="evidence" value="ECO:0007669"/>
    <property type="project" value="InterPro"/>
</dbReference>
<comment type="caution">
    <text evidence="8">The sequence shown here is derived from an EMBL/GenBank/DDBJ whole genome shotgun (WGS) entry which is preliminary data.</text>
</comment>
<dbReference type="NCBIfam" id="NF040941">
    <property type="entry name" value="GGGWT_bact"/>
    <property type="match status" value="1"/>
</dbReference>
<comment type="subcellular location">
    <subcellularLocation>
        <location evidence="1">Secreted</location>
    </subcellularLocation>
</comment>
<evidence type="ECO:0000256" key="1">
    <source>
        <dbReference type="ARBA" id="ARBA00004613"/>
    </source>
</evidence>
<dbReference type="PANTHER" id="PTHR16146:SF46">
    <property type="entry name" value="INTELECTIN-1A-RELATED"/>
    <property type="match status" value="1"/>
</dbReference>
<feature type="domain" description="Apple" evidence="6">
    <location>
        <begin position="30"/>
        <end position="111"/>
    </location>
</feature>
<feature type="chain" id="PRO_5012608953" description="Fibrinogen C-terminal domain-containing protein" evidence="5">
    <location>
        <begin position="28"/>
        <end position="370"/>
    </location>
</feature>
<name>A0A2B4RHB2_STYPI</name>
<dbReference type="GO" id="GO:0005615">
    <property type="term" value="C:extracellular space"/>
    <property type="evidence" value="ECO:0007669"/>
    <property type="project" value="TreeGrafter"/>
</dbReference>
<dbReference type="PANTHER" id="PTHR16146">
    <property type="entry name" value="INTELECTIN"/>
    <property type="match status" value="1"/>
</dbReference>
<keyword evidence="5" id="KW-0732">Signal</keyword>
<evidence type="ECO:0008006" key="10">
    <source>
        <dbReference type="Google" id="ProtNLM"/>
    </source>
</evidence>
<organism evidence="8 9">
    <name type="scientific">Stylophora pistillata</name>
    <name type="common">Smooth cauliflower coral</name>
    <dbReference type="NCBI Taxonomy" id="50429"/>
    <lineage>
        <taxon>Eukaryota</taxon>
        <taxon>Metazoa</taxon>
        <taxon>Cnidaria</taxon>
        <taxon>Anthozoa</taxon>
        <taxon>Hexacorallia</taxon>
        <taxon>Scleractinia</taxon>
        <taxon>Astrocoeniina</taxon>
        <taxon>Pocilloporidae</taxon>
        <taxon>Stylophora</taxon>
    </lineage>
</organism>
<evidence type="ECO:0000259" key="6">
    <source>
        <dbReference type="PROSITE" id="PS50948"/>
    </source>
</evidence>
<dbReference type="Pfam" id="PF00024">
    <property type="entry name" value="PAN_1"/>
    <property type="match status" value="1"/>
</dbReference>
<dbReference type="GO" id="GO:0070492">
    <property type="term" value="F:oligosaccharide binding"/>
    <property type="evidence" value="ECO:0007669"/>
    <property type="project" value="TreeGrafter"/>
</dbReference>
<dbReference type="SUPFAM" id="SSF56496">
    <property type="entry name" value="Fibrinogen C-terminal domain-like"/>
    <property type="match status" value="1"/>
</dbReference>
<evidence type="ECO:0000256" key="5">
    <source>
        <dbReference type="SAM" id="SignalP"/>
    </source>
</evidence>
<dbReference type="InterPro" id="IPR002181">
    <property type="entry name" value="Fibrinogen_a/b/g_C_dom"/>
</dbReference>
<dbReference type="Gene3D" id="2.60.120.1000">
    <property type="match status" value="1"/>
</dbReference>
<dbReference type="EMBL" id="LSMT01000626">
    <property type="protein sequence ID" value="PFX15642.1"/>
    <property type="molecule type" value="Genomic_DNA"/>
</dbReference>
<dbReference type="InterPro" id="IPR003609">
    <property type="entry name" value="Pan_app"/>
</dbReference>
<dbReference type="InterPro" id="IPR000885">
    <property type="entry name" value="Fib_collagen_C"/>
</dbReference>
<gene>
    <name evidence="8" type="ORF">AWC38_SpisGene20129</name>
</gene>